<dbReference type="CDD" id="cd00431">
    <property type="entry name" value="cysteine_hydrolases"/>
    <property type="match status" value="1"/>
</dbReference>
<feature type="domain" description="Isochorismatase-like" evidence="3">
    <location>
        <begin position="3"/>
        <end position="173"/>
    </location>
</feature>
<keyword evidence="1 4" id="KW-0378">Hydrolase</keyword>
<name>A0ABU5RBS1_9PSEU</name>
<dbReference type="EC" id="3.-.-.-" evidence="4"/>
<evidence type="ECO:0000256" key="1">
    <source>
        <dbReference type="ARBA" id="ARBA00022801"/>
    </source>
</evidence>
<feature type="region of interest" description="Disordered" evidence="2">
    <location>
        <begin position="189"/>
        <end position="215"/>
    </location>
</feature>
<evidence type="ECO:0000256" key="2">
    <source>
        <dbReference type="SAM" id="MobiDB-lite"/>
    </source>
</evidence>
<dbReference type="RefSeq" id="WP_323330974.1">
    <property type="nucleotide sequence ID" value="NZ_JAYFSI010000006.1"/>
</dbReference>
<dbReference type="EMBL" id="JAYFSI010000006">
    <property type="protein sequence ID" value="MEA5363224.1"/>
    <property type="molecule type" value="Genomic_DNA"/>
</dbReference>
<dbReference type="Proteomes" id="UP001304298">
    <property type="component" value="Unassembled WGS sequence"/>
</dbReference>
<dbReference type="Gene3D" id="3.40.50.850">
    <property type="entry name" value="Isochorismatase-like"/>
    <property type="match status" value="1"/>
</dbReference>
<evidence type="ECO:0000259" key="3">
    <source>
        <dbReference type="Pfam" id="PF00857"/>
    </source>
</evidence>
<evidence type="ECO:0000313" key="5">
    <source>
        <dbReference type="Proteomes" id="UP001304298"/>
    </source>
</evidence>
<dbReference type="Pfam" id="PF00857">
    <property type="entry name" value="Isochorismatase"/>
    <property type="match status" value="1"/>
</dbReference>
<keyword evidence="5" id="KW-1185">Reference proteome</keyword>
<dbReference type="InterPro" id="IPR036380">
    <property type="entry name" value="Isochorismatase-like_sf"/>
</dbReference>
<dbReference type="PANTHER" id="PTHR43540:SF1">
    <property type="entry name" value="ISOCHORISMATASE HYDROLASE"/>
    <property type="match status" value="1"/>
</dbReference>
<accession>A0ABU5RBS1</accession>
<dbReference type="InterPro" id="IPR000868">
    <property type="entry name" value="Isochorismatase-like_dom"/>
</dbReference>
<organism evidence="4 5">
    <name type="scientific">Amycolatopsis heterodermiae</name>
    <dbReference type="NCBI Taxonomy" id="3110235"/>
    <lineage>
        <taxon>Bacteria</taxon>
        <taxon>Bacillati</taxon>
        <taxon>Actinomycetota</taxon>
        <taxon>Actinomycetes</taxon>
        <taxon>Pseudonocardiales</taxon>
        <taxon>Pseudonocardiaceae</taxon>
        <taxon>Amycolatopsis</taxon>
    </lineage>
</organism>
<comment type="caution">
    <text evidence="4">The sequence shown here is derived from an EMBL/GenBank/DDBJ whole genome shotgun (WGS) entry which is preliminary data.</text>
</comment>
<dbReference type="GO" id="GO:0016787">
    <property type="term" value="F:hydrolase activity"/>
    <property type="evidence" value="ECO:0007669"/>
    <property type="project" value="UniProtKB-KW"/>
</dbReference>
<dbReference type="SUPFAM" id="SSF52499">
    <property type="entry name" value="Isochorismatase-like hydrolases"/>
    <property type="match status" value="1"/>
</dbReference>
<dbReference type="InterPro" id="IPR050272">
    <property type="entry name" value="Isochorismatase-like_hydrls"/>
</dbReference>
<protein>
    <submittedName>
        <fullName evidence="4">Isochorismatase family cysteine hydrolase</fullName>
        <ecNumber evidence="4">3.-.-.-</ecNumber>
    </submittedName>
</protein>
<gene>
    <name evidence="4" type="ORF">VA596_27085</name>
</gene>
<proteinExistence type="predicted"/>
<reference evidence="4 5" key="1">
    <citation type="submission" date="2023-12" db="EMBL/GenBank/DDBJ databases">
        <title>Amycolatopsis sp. V23-08.</title>
        <authorList>
            <person name="Somphong A."/>
        </authorList>
    </citation>
    <scope>NUCLEOTIDE SEQUENCE [LARGE SCALE GENOMIC DNA]</scope>
    <source>
        <strain evidence="4 5">V23-08</strain>
    </source>
</reference>
<sequence length="215" mass="23694">MRTALVVVDLQNDFCAGPLAAARFRGRPGTLERVTANAGRAVELARRAGTEVVFVRFLGDVEYQRPSWRRRDRVLGKAPKCLAGSWGAQFHGVAPAPGERVFTKYACFDAFFAHGFGQHLRRRRIGHLVLAGVYADVCVDSTARTAFQKGFHLTVLTDCTAALHRSDEETLRFMETVYGARTVTHDRPGSWTRCDGEEGEWSPPEASKAASAGPR</sequence>
<evidence type="ECO:0000313" key="4">
    <source>
        <dbReference type="EMBL" id="MEA5363224.1"/>
    </source>
</evidence>
<dbReference type="PANTHER" id="PTHR43540">
    <property type="entry name" value="PEROXYUREIDOACRYLATE/UREIDOACRYLATE AMIDOHYDROLASE-RELATED"/>
    <property type="match status" value="1"/>
</dbReference>